<gene>
    <name evidence="2" type="ORF">MALK_4590</name>
</gene>
<evidence type="ECO:0000313" key="3">
    <source>
        <dbReference type="Proteomes" id="UP000013137"/>
    </source>
</evidence>
<dbReference type="RefSeq" id="WP_002881631.1">
    <property type="nucleotide sequence ID" value="NZ_AMWK01000008.1"/>
</dbReference>
<dbReference type="OrthoDB" id="401409at2"/>
<keyword evidence="3" id="KW-1185">Reference proteome</keyword>
<keyword evidence="1" id="KW-0175">Coiled coil</keyword>
<dbReference type="PATRIC" id="fig|1188234.3.peg.435"/>
<dbReference type="AlphaFoldDB" id="N9TZY8"/>
<organism evidence="2 3">
    <name type="scientific">Metamycoplasma alkalescens 14918</name>
    <dbReference type="NCBI Taxonomy" id="1188234"/>
    <lineage>
        <taxon>Bacteria</taxon>
        <taxon>Bacillati</taxon>
        <taxon>Mycoplasmatota</taxon>
        <taxon>Mycoplasmoidales</taxon>
        <taxon>Metamycoplasmataceae</taxon>
        <taxon>Metamycoplasma</taxon>
    </lineage>
</organism>
<protein>
    <submittedName>
        <fullName evidence="2">Uncharacterized protein</fullName>
    </submittedName>
</protein>
<sequence>MQTEQIKISYNDNKLRLLPNNPRYTLASKIDILNIEFEKYEKSEIIETLLKHEGDWENLYELIEQLELGYNSALDQIFLITGKDDFYYVIEGNRKIMVMNLINDFEKYKDVLSKFKNTKNFKKVFEKLEKNQGTGKFDELDVVLLKTLENNDENEIWKIIYARHAGENKGKRNWPRLKYLYDLRDAFLYDKKTKEINEKYENISSRFNKPISSIKNDVKSSLWITDLIDTYNQNKNDDEKVIETENNDYTSALELSRSNIRIDYKYETKNLNDLFDIEIDINNWKVEIKGIEKQELYDFLVSSAKNKKFTTRGWNEEIEYLLYEFFNKYLDDNYENNSTTIMGEIKRAEEIDENKLTKMQKEYIKYRDNISKLKNIQKKLNEIKDEEIDDAIKIGIKKMWENNSGPLINLNKKTPKNYPFLISSILIRSTLELLCFFAVSQSEKLLDKIIQKWNNLDPEKKEEWKKTSWLFEKLFKSNKKEFIKESIYNKQKTDGVFAFVKKLISENYIDIEDILESITKGKKDQKSKKIEIDASYISGMIKGQNLKVPNKIIHTYHYLNDSDNFDSAFQSLNRQFEILNSMLENWLLIKKNRK</sequence>
<dbReference type="Proteomes" id="UP000013137">
    <property type="component" value="Unassembled WGS sequence"/>
</dbReference>
<evidence type="ECO:0000256" key="1">
    <source>
        <dbReference type="SAM" id="Coils"/>
    </source>
</evidence>
<dbReference type="EMBL" id="AMWK01000008">
    <property type="protein sequence ID" value="ENY53852.1"/>
    <property type="molecule type" value="Genomic_DNA"/>
</dbReference>
<dbReference type="eggNOG" id="ENOG502ZI7U">
    <property type="taxonomic scope" value="Bacteria"/>
</dbReference>
<reference evidence="2 3" key="1">
    <citation type="journal article" date="2013" name="Genome Announc.">
        <title>Draft Genome Sequences of Mycoplasma alkalescens, Mycoplasma arginini, and Mycoplasma bovigenitalium, Three Species with Equivocal Pathogenic Status for Cattle.</title>
        <authorList>
            <person name="Manso-Silvan L."/>
            <person name="Tardy F."/>
            <person name="Baranowski E."/>
            <person name="Barre A."/>
            <person name="Blanchard A."/>
            <person name="Breton M."/>
            <person name="Couture C."/>
            <person name="Citti C."/>
            <person name="Dordet-Frisoni E."/>
            <person name="Dupuy V."/>
            <person name="Gaurivaud P."/>
            <person name="Jacob D."/>
            <person name="Lemaitre C."/>
            <person name="Nikolski M."/>
            <person name="Nouvel L.X."/>
            <person name="Poumarat F."/>
            <person name="Thebault P."/>
            <person name="Theil S."/>
            <person name="Thiaucourt F."/>
            <person name="Sirand-Pugnet P."/>
        </authorList>
    </citation>
    <scope>NUCLEOTIDE SEQUENCE [LARGE SCALE GENOMIC DNA]</scope>
    <source>
        <strain evidence="2 3">14918</strain>
    </source>
</reference>
<proteinExistence type="predicted"/>
<evidence type="ECO:0000313" key="2">
    <source>
        <dbReference type="EMBL" id="ENY53852.1"/>
    </source>
</evidence>
<name>N9TZY8_9BACT</name>
<comment type="caution">
    <text evidence="2">The sequence shown here is derived from an EMBL/GenBank/DDBJ whole genome shotgun (WGS) entry which is preliminary data.</text>
</comment>
<accession>N9TZY8</accession>
<feature type="coiled-coil region" evidence="1">
    <location>
        <begin position="356"/>
        <end position="386"/>
    </location>
</feature>